<dbReference type="Pfam" id="PF03050">
    <property type="entry name" value="DDE_Tnp_IS66"/>
    <property type="match status" value="1"/>
</dbReference>
<evidence type="ECO:0000259" key="2">
    <source>
        <dbReference type="Pfam" id="PF03050"/>
    </source>
</evidence>
<feature type="region of interest" description="Disordered" evidence="1">
    <location>
        <begin position="36"/>
        <end position="83"/>
    </location>
</feature>
<accession>A0A5M3WGV0</accession>
<feature type="compositionally biased region" description="Low complexity" evidence="1">
    <location>
        <begin position="40"/>
        <end position="56"/>
    </location>
</feature>
<feature type="domain" description="Transposase IS66 zinc-finger binding" evidence="3">
    <location>
        <begin position="97"/>
        <end position="143"/>
    </location>
</feature>
<dbReference type="InterPro" id="IPR024474">
    <property type="entry name" value="Znf_dom_IS66"/>
</dbReference>
<dbReference type="Pfam" id="PF13005">
    <property type="entry name" value="zf-IS66"/>
    <property type="match status" value="1"/>
</dbReference>
<dbReference type="PANTHER" id="PTHR33678:SF2">
    <property type="match status" value="1"/>
</dbReference>
<proteinExistence type="predicted"/>
<evidence type="ECO:0000259" key="4">
    <source>
        <dbReference type="Pfam" id="PF20042"/>
    </source>
</evidence>
<gene>
    <name evidence="5" type="ORF">Amac_009470</name>
</gene>
<evidence type="ECO:0000259" key="3">
    <source>
        <dbReference type="Pfam" id="PF13005"/>
    </source>
</evidence>
<name>A0A5M3WGV0_9ACTN</name>
<protein>
    <submittedName>
        <fullName evidence="5">Uncharacterized protein</fullName>
    </submittedName>
</protein>
<feature type="domain" description="Transposase IS66 central" evidence="2">
    <location>
        <begin position="160"/>
        <end position="443"/>
    </location>
</feature>
<dbReference type="PANTHER" id="PTHR33678">
    <property type="entry name" value="BLL1576 PROTEIN"/>
    <property type="match status" value="1"/>
</dbReference>
<dbReference type="Pfam" id="PF20042">
    <property type="entry name" value="DUF6444"/>
    <property type="match status" value="1"/>
</dbReference>
<comment type="caution">
    <text evidence="5">The sequence shown here is derived from an EMBL/GenBank/DDBJ whole genome shotgun (WGS) entry which is preliminary data.</text>
</comment>
<evidence type="ECO:0000313" key="6">
    <source>
        <dbReference type="Proteomes" id="UP000331127"/>
    </source>
</evidence>
<dbReference type="InterPro" id="IPR052344">
    <property type="entry name" value="Transposase-related"/>
</dbReference>
<feature type="domain" description="DUF6444" evidence="4">
    <location>
        <begin position="16"/>
        <end position="82"/>
    </location>
</feature>
<dbReference type="InterPro" id="IPR004291">
    <property type="entry name" value="Transposase_IS66_central"/>
</dbReference>
<dbReference type="Proteomes" id="UP000331127">
    <property type="component" value="Unassembled WGS sequence"/>
</dbReference>
<dbReference type="RefSeq" id="WP_170322323.1">
    <property type="nucleotide sequence ID" value="NZ_BAAAHL010000012.1"/>
</dbReference>
<feature type="compositionally biased region" description="Basic residues" evidence="1">
    <location>
        <begin position="57"/>
        <end position="70"/>
    </location>
</feature>
<keyword evidence="6" id="KW-1185">Reference proteome</keyword>
<dbReference type="EMBL" id="BLAE01000006">
    <property type="protein sequence ID" value="GES07352.1"/>
    <property type="molecule type" value="Genomic_DNA"/>
</dbReference>
<sequence length="482" mass="52383">MTPDPASWSREELLAALVERDRVIAALLAEVEQLKRRVGMDSSNSSMPPSSDGPAARAKRGRKPKKRSPRPRGGQAGHEGHALAWRSDPGQITIITPQACAGCGYRLADLRGKVAARVQVFDTPPVKLQVTEYRMVKVTCPACRRTTRAATPAGMAGPCCYGPNVRAATALLACAGHMSIERAADLMGVLLDAPVSTGFTGGLVKRVASRLAAFETALKNALRAAPVLHHDETPARVAADDEDRLLYVYTARAGRLVWFGAADNRGHDALDGFGILPGYRGTLVRDDYTGYAKYDKDLAAVQLCCAHLLRSLRGIGELDADGSRVQRCWTEPVMSALTDAKAAVAKARADGFSVVDAEVLDGLRARYDEAVAWGIATNAHRDWPNGRHPGYILARRPQTRATQVWRFTVDFAVPFTNNPCEQPQRMVKLQMKIGGCWRSVRTAARYCLIRSYLGTARNHGIHPLDALRDALSGNSWMPPQNA</sequence>
<dbReference type="NCBIfam" id="NF033517">
    <property type="entry name" value="transpos_IS66"/>
    <property type="match status" value="1"/>
</dbReference>
<dbReference type="AlphaFoldDB" id="A0A5M3WGV0"/>
<evidence type="ECO:0000256" key="1">
    <source>
        <dbReference type="SAM" id="MobiDB-lite"/>
    </source>
</evidence>
<organism evidence="5 6">
    <name type="scientific">Acrocarpospora macrocephala</name>
    <dbReference type="NCBI Taxonomy" id="150177"/>
    <lineage>
        <taxon>Bacteria</taxon>
        <taxon>Bacillati</taxon>
        <taxon>Actinomycetota</taxon>
        <taxon>Actinomycetes</taxon>
        <taxon>Streptosporangiales</taxon>
        <taxon>Streptosporangiaceae</taxon>
        <taxon>Acrocarpospora</taxon>
    </lineage>
</organism>
<dbReference type="InterPro" id="IPR045618">
    <property type="entry name" value="DUF6444"/>
</dbReference>
<evidence type="ECO:0000313" key="5">
    <source>
        <dbReference type="EMBL" id="GES07352.1"/>
    </source>
</evidence>
<reference evidence="5 6" key="1">
    <citation type="submission" date="2019-10" db="EMBL/GenBank/DDBJ databases">
        <title>Whole genome shotgun sequence of Acrocarpospora macrocephala NBRC 16266.</title>
        <authorList>
            <person name="Ichikawa N."/>
            <person name="Kimura A."/>
            <person name="Kitahashi Y."/>
            <person name="Komaki H."/>
            <person name="Oguchi A."/>
        </authorList>
    </citation>
    <scope>NUCLEOTIDE SEQUENCE [LARGE SCALE GENOMIC DNA]</scope>
    <source>
        <strain evidence="5 6">NBRC 16266</strain>
    </source>
</reference>